<dbReference type="InterPro" id="IPR045325">
    <property type="entry name" value="TMEM70/TMEM186/TMEM223"/>
</dbReference>
<keyword evidence="2" id="KW-0812">Transmembrane</keyword>
<feature type="region of interest" description="Disordered" evidence="1">
    <location>
        <begin position="47"/>
        <end position="82"/>
    </location>
</feature>
<dbReference type="InterPro" id="IPR026100">
    <property type="entry name" value="Tmem223"/>
</dbReference>
<reference evidence="3 4" key="1">
    <citation type="submission" date="2021-02" db="EMBL/GenBank/DDBJ databases">
        <title>Variation within the Batrachochytrium salamandrivorans European outbreak.</title>
        <authorList>
            <person name="Kelly M."/>
            <person name="Pasmans F."/>
            <person name="Shea T.P."/>
            <person name="Munoz J.F."/>
            <person name="Carranza S."/>
            <person name="Cuomo C.A."/>
            <person name="Martel A."/>
        </authorList>
    </citation>
    <scope>NUCLEOTIDE SEQUENCE [LARGE SCALE GENOMIC DNA]</scope>
    <source>
        <strain evidence="3 4">AMFP18/2</strain>
    </source>
</reference>
<dbReference type="EMBL" id="JAFCIX010000435">
    <property type="protein sequence ID" value="KAH6590200.1"/>
    <property type="molecule type" value="Genomic_DNA"/>
</dbReference>
<feature type="transmembrane region" description="Helical" evidence="2">
    <location>
        <begin position="116"/>
        <end position="138"/>
    </location>
</feature>
<protein>
    <submittedName>
        <fullName evidence="3">Uncharacterized protein</fullName>
    </submittedName>
</protein>
<keyword evidence="4" id="KW-1185">Reference proteome</keyword>
<evidence type="ECO:0000256" key="2">
    <source>
        <dbReference type="SAM" id="Phobius"/>
    </source>
</evidence>
<dbReference type="PANTHER" id="PTHR14549">
    <property type="entry name" value="TRANSMEMBRANE PROTEIN 223"/>
    <property type="match status" value="1"/>
</dbReference>
<evidence type="ECO:0000313" key="4">
    <source>
        <dbReference type="Proteomes" id="UP001648503"/>
    </source>
</evidence>
<comment type="caution">
    <text evidence="3">The sequence shown here is derived from an EMBL/GenBank/DDBJ whole genome shotgun (WGS) entry which is preliminary data.</text>
</comment>
<name>A0ABQ8F431_9FUNG</name>
<dbReference type="Proteomes" id="UP001648503">
    <property type="component" value="Unassembled WGS sequence"/>
</dbReference>
<dbReference type="Pfam" id="PF06979">
    <property type="entry name" value="TMEM70"/>
    <property type="match status" value="1"/>
</dbReference>
<gene>
    <name evidence="3" type="ORF">BASA50_009462</name>
</gene>
<proteinExistence type="predicted"/>
<keyword evidence="2" id="KW-1133">Transmembrane helix</keyword>
<keyword evidence="2" id="KW-0472">Membrane</keyword>
<accession>A0ABQ8F431</accession>
<organism evidence="3 4">
    <name type="scientific">Batrachochytrium salamandrivorans</name>
    <dbReference type="NCBI Taxonomy" id="1357716"/>
    <lineage>
        <taxon>Eukaryota</taxon>
        <taxon>Fungi</taxon>
        <taxon>Fungi incertae sedis</taxon>
        <taxon>Chytridiomycota</taxon>
        <taxon>Chytridiomycota incertae sedis</taxon>
        <taxon>Chytridiomycetes</taxon>
        <taxon>Rhizophydiales</taxon>
        <taxon>Rhizophydiales incertae sedis</taxon>
        <taxon>Batrachochytrium</taxon>
    </lineage>
</organism>
<sequence length="273" mass="30215">MWYLQPLVFRADIGVRHSVKAAWSLSTRGGSYCRSLASSTAVRAKNAGSSAAAPSGKQHSPDLRRRSQRPLRSSYSDPQQPSQLIRPAALRPVWSVPSFSTDILIYRNHDNRLLRLAYLAAGIQVFMWLNIAELAWTYMQEVTTDDAGIETTTQAATLTRVAISGLCGISSLIFPGLVHYFATRRVRSMTILKGGKNVVIENAARFGTKIQVFKRVDLVSSGRIAASLNEPVLNASGLANQIYLKAKHMRTGFILEKSGEFPDPHLYDYLFAK</sequence>
<feature type="transmembrane region" description="Helical" evidence="2">
    <location>
        <begin position="158"/>
        <end position="182"/>
    </location>
</feature>
<evidence type="ECO:0000256" key="1">
    <source>
        <dbReference type="SAM" id="MobiDB-lite"/>
    </source>
</evidence>
<dbReference type="PANTHER" id="PTHR14549:SF2">
    <property type="entry name" value="TRANSMEMBRANE PROTEIN 223"/>
    <property type="match status" value="1"/>
</dbReference>
<evidence type="ECO:0000313" key="3">
    <source>
        <dbReference type="EMBL" id="KAH6590200.1"/>
    </source>
</evidence>